<dbReference type="AlphaFoldDB" id="A0AAN6S0R4"/>
<name>A0AAN6S0R4_9PEZI</name>
<proteinExistence type="predicted"/>
<evidence type="ECO:0000256" key="1">
    <source>
        <dbReference type="SAM" id="MobiDB-lite"/>
    </source>
</evidence>
<sequence length="316" mass="34194">MDHSEQAAAAGSNYAQEQTREKRGRDAESSQEVKRIRAMMPPPAPRPRTPPAVIYDITEVLPAPRRAHLPTMATTRMQPPSLSSVGQTRPQSRGRHGVWRASETGSPPQRQRSASGRGHDYDMSLSARPGPRSASQPSSKEPLDRTAIWKRIVTVKPGGGFSMVDPLRCHPIHSLGKPTSPVSSAAEPAESEDEAEHESDESESDEAEHESDESEHESDGETESDEAGSEDEDEDAEFETDSEDDPADPADPQPPSTSYGQIHARRDSRSPNLPLRRAASPRPGTTPARANSGGGRTAGDLRAAYQAASRDVFSRP</sequence>
<feature type="compositionally biased region" description="Polar residues" evidence="1">
    <location>
        <begin position="103"/>
        <end position="114"/>
    </location>
</feature>
<feature type="compositionally biased region" description="Acidic residues" evidence="1">
    <location>
        <begin position="189"/>
        <end position="248"/>
    </location>
</feature>
<evidence type="ECO:0000313" key="3">
    <source>
        <dbReference type="Proteomes" id="UP001303473"/>
    </source>
</evidence>
<gene>
    <name evidence="2" type="ORF">QBC46DRAFT_36441</name>
</gene>
<feature type="compositionally biased region" description="Polar residues" evidence="1">
    <location>
        <begin position="72"/>
        <end position="91"/>
    </location>
</feature>
<evidence type="ECO:0000313" key="2">
    <source>
        <dbReference type="EMBL" id="KAK3936199.1"/>
    </source>
</evidence>
<feature type="region of interest" description="Disordered" evidence="1">
    <location>
        <begin position="172"/>
        <end position="316"/>
    </location>
</feature>
<reference evidence="3" key="1">
    <citation type="journal article" date="2023" name="Mol. Phylogenet. Evol.">
        <title>Genome-scale phylogeny and comparative genomics of the fungal order Sordariales.</title>
        <authorList>
            <person name="Hensen N."/>
            <person name="Bonometti L."/>
            <person name="Westerberg I."/>
            <person name="Brannstrom I.O."/>
            <person name="Guillou S."/>
            <person name="Cros-Aarteil S."/>
            <person name="Calhoun S."/>
            <person name="Haridas S."/>
            <person name="Kuo A."/>
            <person name="Mondo S."/>
            <person name="Pangilinan J."/>
            <person name="Riley R."/>
            <person name="LaButti K."/>
            <person name="Andreopoulos B."/>
            <person name="Lipzen A."/>
            <person name="Chen C."/>
            <person name="Yan M."/>
            <person name="Daum C."/>
            <person name="Ng V."/>
            <person name="Clum A."/>
            <person name="Steindorff A."/>
            <person name="Ohm R.A."/>
            <person name="Martin F."/>
            <person name="Silar P."/>
            <person name="Natvig D.O."/>
            <person name="Lalanne C."/>
            <person name="Gautier V."/>
            <person name="Ament-Velasquez S.L."/>
            <person name="Kruys A."/>
            <person name="Hutchinson M.I."/>
            <person name="Powell A.J."/>
            <person name="Barry K."/>
            <person name="Miller A.N."/>
            <person name="Grigoriev I.V."/>
            <person name="Debuchy R."/>
            <person name="Gladieux P."/>
            <person name="Hiltunen Thoren M."/>
            <person name="Johannesson H."/>
        </authorList>
    </citation>
    <scope>NUCLEOTIDE SEQUENCE [LARGE SCALE GENOMIC DNA]</scope>
    <source>
        <strain evidence="3">CBS 340.73</strain>
    </source>
</reference>
<protein>
    <submittedName>
        <fullName evidence="2">Uncharacterized protein</fullName>
    </submittedName>
</protein>
<feature type="region of interest" description="Disordered" evidence="1">
    <location>
        <begin position="1"/>
        <end position="148"/>
    </location>
</feature>
<accession>A0AAN6S0R4</accession>
<feature type="compositionally biased region" description="Basic and acidic residues" evidence="1">
    <location>
        <begin position="18"/>
        <end position="35"/>
    </location>
</feature>
<comment type="caution">
    <text evidence="2">The sequence shown here is derived from an EMBL/GenBank/DDBJ whole genome shotgun (WGS) entry which is preliminary data.</text>
</comment>
<feature type="compositionally biased region" description="Pro residues" evidence="1">
    <location>
        <begin position="40"/>
        <end position="50"/>
    </location>
</feature>
<keyword evidence="3" id="KW-1185">Reference proteome</keyword>
<dbReference type="Proteomes" id="UP001303473">
    <property type="component" value="Unassembled WGS sequence"/>
</dbReference>
<organism evidence="2 3">
    <name type="scientific">Diplogelasinospora grovesii</name>
    <dbReference type="NCBI Taxonomy" id="303347"/>
    <lineage>
        <taxon>Eukaryota</taxon>
        <taxon>Fungi</taxon>
        <taxon>Dikarya</taxon>
        <taxon>Ascomycota</taxon>
        <taxon>Pezizomycotina</taxon>
        <taxon>Sordariomycetes</taxon>
        <taxon>Sordariomycetidae</taxon>
        <taxon>Sordariales</taxon>
        <taxon>Diplogelasinosporaceae</taxon>
        <taxon>Diplogelasinospora</taxon>
    </lineage>
</organism>
<dbReference type="EMBL" id="MU853892">
    <property type="protein sequence ID" value="KAK3936199.1"/>
    <property type="molecule type" value="Genomic_DNA"/>
</dbReference>